<name>A0A2P2N2T0_RHIMU</name>
<dbReference type="EMBL" id="GGEC01056319">
    <property type="protein sequence ID" value="MBX36803.1"/>
    <property type="molecule type" value="Transcribed_RNA"/>
</dbReference>
<evidence type="ECO:0000313" key="1">
    <source>
        <dbReference type="EMBL" id="MBX36803.1"/>
    </source>
</evidence>
<proteinExistence type="predicted"/>
<reference evidence="1" key="1">
    <citation type="submission" date="2018-02" db="EMBL/GenBank/DDBJ databases">
        <title>Rhizophora mucronata_Transcriptome.</title>
        <authorList>
            <person name="Meera S.P."/>
            <person name="Sreeshan A."/>
            <person name="Augustine A."/>
        </authorList>
    </citation>
    <scope>NUCLEOTIDE SEQUENCE</scope>
    <source>
        <tissue evidence="1">Leaf</tissue>
    </source>
</reference>
<accession>A0A2P2N2T0</accession>
<dbReference type="AlphaFoldDB" id="A0A2P2N2T0"/>
<sequence>MTFRFVESKKYVHIKIMDPKMNCVSMVKGYRN</sequence>
<organism evidence="1">
    <name type="scientific">Rhizophora mucronata</name>
    <name type="common">Asiatic mangrove</name>
    <dbReference type="NCBI Taxonomy" id="61149"/>
    <lineage>
        <taxon>Eukaryota</taxon>
        <taxon>Viridiplantae</taxon>
        <taxon>Streptophyta</taxon>
        <taxon>Embryophyta</taxon>
        <taxon>Tracheophyta</taxon>
        <taxon>Spermatophyta</taxon>
        <taxon>Magnoliopsida</taxon>
        <taxon>eudicotyledons</taxon>
        <taxon>Gunneridae</taxon>
        <taxon>Pentapetalae</taxon>
        <taxon>rosids</taxon>
        <taxon>fabids</taxon>
        <taxon>Malpighiales</taxon>
        <taxon>Rhizophoraceae</taxon>
        <taxon>Rhizophora</taxon>
    </lineage>
</organism>
<protein>
    <submittedName>
        <fullName evidence="1">Uncharacterized protein</fullName>
    </submittedName>
</protein>